<feature type="compositionally biased region" description="Low complexity" evidence="1">
    <location>
        <begin position="1041"/>
        <end position="1057"/>
    </location>
</feature>
<dbReference type="Gene3D" id="2.60.40.10">
    <property type="entry name" value="Immunoglobulins"/>
    <property type="match status" value="2"/>
</dbReference>
<feature type="compositionally biased region" description="Low complexity" evidence="1">
    <location>
        <begin position="1387"/>
        <end position="1400"/>
    </location>
</feature>
<comment type="caution">
    <text evidence="4">The sequence shown here is derived from an EMBL/GenBank/DDBJ whole genome shotgun (WGS) entry which is preliminary data.</text>
</comment>
<dbReference type="SUPFAM" id="SSF49464">
    <property type="entry name" value="Carboxypeptidase regulatory domain-like"/>
    <property type="match status" value="2"/>
</dbReference>
<feature type="transmembrane region" description="Helical" evidence="2">
    <location>
        <begin position="1677"/>
        <end position="1696"/>
    </location>
</feature>
<dbReference type="SUPFAM" id="SSF51126">
    <property type="entry name" value="Pectin lyase-like"/>
    <property type="match status" value="1"/>
</dbReference>
<organism evidence="4 5">
    <name type="scientific">Candidatus Magasanikbacteria bacterium CG_4_9_14_0_2_um_filter_42_11</name>
    <dbReference type="NCBI Taxonomy" id="1974643"/>
    <lineage>
        <taxon>Bacteria</taxon>
        <taxon>Candidatus Magasanikiibacteriota</taxon>
    </lineage>
</organism>
<reference evidence="5" key="1">
    <citation type="submission" date="2017-09" db="EMBL/GenBank/DDBJ databases">
        <title>Depth-based differentiation of microbial function through sediment-hosted aquifers and enrichment of novel symbionts in the deep terrestrial subsurface.</title>
        <authorList>
            <person name="Probst A.J."/>
            <person name="Ladd B."/>
            <person name="Jarett J.K."/>
            <person name="Geller-Mcgrath D.E."/>
            <person name="Sieber C.M.K."/>
            <person name="Emerson J.B."/>
            <person name="Anantharaman K."/>
            <person name="Thomas B.C."/>
            <person name="Malmstrom R."/>
            <person name="Stieglmeier M."/>
            <person name="Klingl A."/>
            <person name="Woyke T."/>
            <person name="Ryan C.M."/>
            <person name="Banfield J.F."/>
        </authorList>
    </citation>
    <scope>NUCLEOTIDE SEQUENCE [LARGE SCALE GENOMIC DNA]</scope>
</reference>
<evidence type="ECO:0000256" key="2">
    <source>
        <dbReference type="SAM" id="Phobius"/>
    </source>
</evidence>
<name>A0A2M8FAF7_9BACT</name>
<feature type="compositionally biased region" description="Low complexity" evidence="1">
    <location>
        <begin position="1414"/>
        <end position="1425"/>
    </location>
</feature>
<dbReference type="Gene3D" id="2.60.40.1120">
    <property type="entry name" value="Carboxypeptidase-like, regulatory domain"/>
    <property type="match status" value="2"/>
</dbReference>
<feature type="region of interest" description="Disordered" evidence="1">
    <location>
        <begin position="1371"/>
        <end position="1444"/>
    </location>
</feature>
<dbReference type="InterPro" id="IPR008969">
    <property type="entry name" value="CarboxyPept-like_regulatory"/>
</dbReference>
<dbReference type="EMBL" id="PFRH01000050">
    <property type="protein sequence ID" value="PJC52720.1"/>
    <property type="molecule type" value="Genomic_DNA"/>
</dbReference>
<feature type="region of interest" description="Disordered" evidence="1">
    <location>
        <begin position="1022"/>
        <end position="1066"/>
    </location>
</feature>
<feature type="region of interest" description="Disordered" evidence="1">
    <location>
        <begin position="1812"/>
        <end position="1831"/>
    </location>
</feature>
<evidence type="ECO:0000256" key="1">
    <source>
        <dbReference type="SAM" id="MobiDB-lite"/>
    </source>
</evidence>
<dbReference type="Proteomes" id="UP000231456">
    <property type="component" value="Unassembled WGS sequence"/>
</dbReference>
<protein>
    <recommendedName>
        <fullName evidence="3">Fibronectin type-III domain-containing protein</fullName>
    </recommendedName>
</protein>
<feature type="compositionally biased region" description="Polar residues" evidence="1">
    <location>
        <begin position="1401"/>
        <end position="1413"/>
    </location>
</feature>
<feature type="domain" description="Fibronectin type-III" evidence="3">
    <location>
        <begin position="859"/>
        <end position="947"/>
    </location>
</feature>
<keyword evidence="2" id="KW-0812">Transmembrane</keyword>
<dbReference type="SMART" id="SM00060">
    <property type="entry name" value="FN3"/>
    <property type="match status" value="2"/>
</dbReference>
<evidence type="ECO:0000313" key="4">
    <source>
        <dbReference type="EMBL" id="PJC52720.1"/>
    </source>
</evidence>
<feature type="compositionally biased region" description="Low complexity" evidence="1">
    <location>
        <begin position="1433"/>
        <end position="1444"/>
    </location>
</feature>
<feature type="compositionally biased region" description="Low complexity" evidence="1">
    <location>
        <begin position="1022"/>
        <end position="1033"/>
    </location>
</feature>
<evidence type="ECO:0000313" key="5">
    <source>
        <dbReference type="Proteomes" id="UP000231456"/>
    </source>
</evidence>
<keyword evidence="2" id="KW-0472">Membrane</keyword>
<dbReference type="SUPFAM" id="SSF49265">
    <property type="entry name" value="Fibronectin type III"/>
    <property type="match status" value="1"/>
</dbReference>
<feature type="domain" description="Fibronectin type-III" evidence="3">
    <location>
        <begin position="948"/>
        <end position="1033"/>
    </location>
</feature>
<dbReference type="Pfam" id="PF00041">
    <property type="entry name" value="fn3"/>
    <property type="match status" value="2"/>
</dbReference>
<keyword evidence="2" id="KW-1133">Transmembrane helix</keyword>
<evidence type="ECO:0000259" key="3">
    <source>
        <dbReference type="PROSITE" id="PS50853"/>
    </source>
</evidence>
<dbReference type="InterPro" id="IPR036116">
    <property type="entry name" value="FN3_sf"/>
</dbReference>
<feature type="transmembrane region" description="Helical" evidence="2">
    <location>
        <begin position="1702"/>
        <end position="1719"/>
    </location>
</feature>
<dbReference type="InterPro" id="IPR013783">
    <property type="entry name" value="Ig-like_fold"/>
</dbReference>
<proteinExistence type="predicted"/>
<gene>
    <name evidence="4" type="ORF">CO030_01400</name>
</gene>
<feature type="transmembrane region" description="Helical" evidence="2">
    <location>
        <begin position="1533"/>
        <end position="1551"/>
    </location>
</feature>
<dbReference type="InterPro" id="IPR003961">
    <property type="entry name" value="FN3_dom"/>
</dbReference>
<accession>A0A2M8FAF7</accession>
<sequence length="1876" mass="197747">MSVVVFGIAFVSVMIPQLYDRQLDVAEAGDGSQGSPWTVCASGCDFTTLTDAFASSSVAILDYISVGATYASSTETFPLTYNGKTRITVDCENSGAVIGTDSGPQVDIQMTFLAKVQNCTLSNVRVYAQGALSSSVIGNTFATSTTGTIYFDGVGGGNTASNNTGVNNIYIGVGQQNTTITSNTIETYHPATENAAIASLSSQSLTITSNTIHSYETSLNHLISVSSATTTVITGNTLTYGASPASNGAIYVNDGIDSTISSNFISLDTSTSINEGIVMLNSTAGRASNATIEHNTVWLYESGHSGISFLDDSGGTAGDITITANYNLFYNASTTSALGNGFTTTKNNAGSTYTMTNDYNGYYLINNQILDNTTDAFSPTVGSNSITSQPYFKLGDASDTNDTELAPFSTYLDVNGIEDIGWYSAARGSSFSIDDNGTIDYTSLHATSTSVIANTAVDNDAWTLAAGTYDQITLTTSTRFAGDITITGAGSTTIVRPNTDASAIQFTGTSGATVSDLVVQSASTTQRTYKLTGMSFDYNGSSYNETAALEFASDGYALFIGTNCAANNVTYSVPPTDDNDVTGYPGVGTDGYHLALVTYLGSKVSMIVPISTAADQTAFDALTDCPTPDAWVDNAFTINPGNGRYTYESSNVSSASITMTAGYTDPATLIEANTAMAGVRFVNSTNNVISNVTSTLNFYNLAFEGTSGSNIVSSTALTSSLVNDVYSSSTLNNTFQNVSHQDLSLFIYGAGSIYVKYAVRAYVQNNSAAALGGVGVTFLSANGQDSDVVTTTATGYSPYTDFLFANIMTSSTQSALNGGYNVYTLIASATSTFGETYATNSLDQSNETFTVTMYPPPTAPTNFATTSVSTSSVAFSWTDNSGDEDNFLIGYTSSTFPSQSSSPAADATTATISSLSPNVQYIFRLAAQKSNSNSTYDTLSALYTLANAPGTVTVTANSTQSLTVSWGANSNPTTTEYYVANTTNGGSSTWATSTSRTFTGLTAGTSYNFGVVARNGDSINTATTTGSGTTQSASGGGGGYTPPVTTDPPTETPPDTTCNPQTQSCTGTPPTAPTFYFSINSGKTHTKSRNVTLTINNTFPDQIMISTSSLFTGASYQSPVASLPFTLSAGDGIKMVYIKFKKTVDDIAYSFTSSTSIILDTQAPSPPTIGISSSGVVNGQIVGQPHFSGTAEPGSTIRATYTNSSGGAASSGVMYRSVPTTFVLAGQHLFETPFSDMIQLASVIGNYYTTAAAGTGAWDLTFPLVATPGEYTVTLTAIDTAENESSTAPQVSFTIPTNVIVVGCTDPTAINFNPNATQDDGSCQTAVPGCTDPTAYNYNAAANTNNGSCIPMILGCRDSSATNYNALANTSNNSCTYAQPEPDVPVEQTENPIPETTEPTGQEQPSTESNGQESVSAGGSEASSSGGSGGSGTSPTTTTTRTSTSTIQAFNTNVKQTQEKVQTFVSSTRAAVVEAVSVQVERVINNIPEPVKKAAKKVQEVADNPQVEKANETIVAPAIVAAGTANVAVGFQLPQFFLFLRYLFTQPFLLLRRRRQKKWGTIYNVYTKQPIDLATIRVVDNATGNIIRTQVTDQQGRYFILLPPGTYHLEVEKAGYLQKSPILKLHTSDIVFDNLYQAGRELSITEKRTELNVNIALDPIDEIVLTKEVIRLYTKGAIQYAVSIIGLSVSIISFLISPNRFIAMLVLVHLGFFYAFHSLSTRQKKTGNVGTVRDILNKKKIGRVVVRVFDATYNKLVQTLVTDRKGRYGALVGPSTYYVTYDKPGYEKKKSPDIDLSSEKTQGLGGIIARDEALHPASSSTSTPPVQDMSVEKPVDIQTTPQDENFTKEIAPDGTLAEDAAKKLQDIAQYGKDDAS</sequence>
<dbReference type="Pfam" id="PF13620">
    <property type="entry name" value="CarboxypepD_reg"/>
    <property type="match status" value="1"/>
</dbReference>
<dbReference type="CDD" id="cd00063">
    <property type="entry name" value="FN3"/>
    <property type="match status" value="2"/>
</dbReference>
<dbReference type="PROSITE" id="PS50853">
    <property type="entry name" value="FN3"/>
    <property type="match status" value="2"/>
</dbReference>
<dbReference type="InterPro" id="IPR011050">
    <property type="entry name" value="Pectin_lyase_fold/virulence"/>
</dbReference>